<reference evidence="12 13" key="1">
    <citation type="journal article" date="2007" name="Nature">
        <title>Evolution of genes and genomes on the Drosophila phylogeny.</title>
        <authorList>
            <consortium name="Drosophila 12 Genomes Consortium"/>
            <person name="Clark A.G."/>
            <person name="Eisen M.B."/>
            <person name="Smith D.R."/>
            <person name="Bergman C.M."/>
            <person name="Oliver B."/>
            <person name="Markow T.A."/>
            <person name="Kaufman T.C."/>
            <person name="Kellis M."/>
            <person name="Gelbart W."/>
            <person name="Iyer V.N."/>
            <person name="Pollard D.A."/>
            <person name="Sackton T.B."/>
            <person name="Larracuente A.M."/>
            <person name="Singh N.D."/>
            <person name="Abad J.P."/>
            <person name="Abt D.N."/>
            <person name="Adryan B."/>
            <person name="Aguade M."/>
            <person name="Akashi H."/>
            <person name="Anderson W.W."/>
            <person name="Aquadro C.F."/>
            <person name="Ardell D.H."/>
            <person name="Arguello R."/>
            <person name="Artieri C.G."/>
            <person name="Barbash D.A."/>
            <person name="Barker D."/>
            <person name="Barsanti P."/>
            <person name="Batterham P."/>
            <person name="Batzoglou S."/>
            <person name="Begun D."/>
            <person name="Bhutkar A."/>
            <person name="Blanco E."/>
            <person name="Bosak S.A."/>
            <person name="Bradley R.K."/>
            <person name="Brand A.D."/>
            <person name="Brent M.R."/>
            <person name="Brooks A.N."/>
            <person name="Brown R.H."/>
            <person name="Butlin R.K."/>
            <person name="Caggese C."/>
            <person name="Calvi B.R."/>
            <person name="Bernardo de Carvalho A."/>
            <person name="Caspi A."/>
            <person name="Castrezana S."/>
            <person name="Celniker S.E."/>
            <person name="Chang J.L."/>
            <person name="Chapple C."/>
            <person name="Chatterji S."/>
            <person name="Chinwalla A."/>
            <person name="Civetta A."/>
            <person name="Clifton S.W."/>
            <person name="Comeron J.M."/>
            <person name="Costello J.C."/>
            <person name="Coyne J.A."/>
            <person name="Daub J."/>
            <person name="David R.G."/>
            <person name="Delcher A.L."/>
            <person name="Delehaunty K."/>
            <person name="Do C.B."/>
            <person name="Ebling H."/>
            <person name="Edwards K."/>
            <person name="Eickbush T."/>
            <person name="Evans J.D."/>
            <person name="Filipski A."/>
            <person name="Findeiss S."/>
            <person name="Freyhult E."/>
            <person name="Fulton L."/>
            <person name="Fulton R."/>
            <person name="Garcia A.C."/>
            <person name="Gardiner A."/>
            <person name="Garfield D.A."/>
            <person name="Garvin B.E."/>
            <person name="Gibson G."/>
            <person name="Gilbert D."/>
            <person name="Gnerre S."/>
            <person name="Godfrey J."/>
            <person name="Good R."/>
            <person name="Gotea V."/>
            <person name="Gravely B."/>
            <person name="Greenberg A.J."/>
            <person name="Griffiths-Jones S."/>
            <person name="Gross S."/>
            <person name="Guigo R."/>
            <person name="Gustafson E.A."/>
            <person name="Haerty W."/>
            <person name="Hahn M.W."/>
            <person name="Halligan D.L."/>
            <person name="Halpern A.L."/>
            <person name="Halter G.M."/>
            <person name="Han M.V."/>
            <person name="Heger A."/>
            <person name="Hillier L."/>
            <person name="Hinrichs A.S."/>
            <person name="Holmes I."/>
            <person name="Hoskins R.A."/>
            <person name="Hubisz M.J."/>
            <person name="Hultmark D."/>
            <person name="Huntley M.A."/>
            <person name="Jaffe D.B."/>
            <person name="Jagadeeshan S."/>
            <person name="Jeck W.R."/>
            <person name="Johnson J."/>
            <person name="Jones C.D."/>
            <person name="Jordan W.C."/>
            <person name="Karpen G.H."/>
            <person name="Kataoka E."/>
            <person name="Keightley P.D."/>
            <person name="Kheradpour P."/>
            <person name="Kirkness E.F."/>
            <person name="Koerich L.B."/>
            <person name="Kristiansen K."/>
            <person name="Kudrna D."/>
            <person name="Kulathinal R.J."/>
            <person name="Kumar S."/>
            <person name="Kwok R."/>
            <person name="Lander E."/>
            <person name="Langley C.H."/>
            <person name="Lapoint R."/>
            <person name="Lazzaro B.P."/>
            <person name="Lee S.J."/>
            <person name="Levesque L."/>
            <person name="Li R."/>
            <person name="Lin C.F."/>
            <person name="Lin M.F."/>
            <person name="Lindblad-Toh K."/>
            <person name="Llopart A."/>
            <person name="Long M."/>
            <person name="Low L."/>
            <person name="Lozovsky E."/>
            <person name="Lu J."/>
            <person name="Luo M."/>
            <person name="Machado C.A."/>
            <person name="Makalowski W."/>
            <person name="Marzo M."/>
            <person name="Matsuda M."/>
            <person name="Matzkin L."/>
            <person name="McAllister B."/>
            <person name="McBride C.S."/>
            <person name="McKernan B."/>
            <person name="McKernan K."/>
            <person name="Mendez-Lago M."/>
            <person name="Minx P."/>
            <person name="Mollenhauer M.U."/>
            <person name="Montooth K."/>
            <person name="Mount S.M."/>
            <person name="Mu X."/>
            <person name="Myers E."/>
            <person name="Negre B."/>
            <person name="Newfeld S."/>
            <person name="Nielsen R."/>
            <person name="Noor M.A."/>
            <person name="O'Grady P."/>
            <person name="Pachter L."/>
            <person name="Papaceit M."/>
            <person name="Parisi M.J."/>
            <person name="Parisi M."/>
            <person name="Parts L."/>
            <person name="Pedersen J.S."/>
            <person name="Pesole G."/>
            <person name="Phillippy A.M."/>
            <person name="Ponting C.P."/>
            <person name="Pop M."/>
            <person name="Porcelli D."/>
            <person name="Powell J.R."/>
            <person name="Prohaska S."/>
            <person name="Pruitt K."/>
            <person name="Puig M."/>
            <person name="Quesneville H."/>
            <person name="Ram K.R."/>
            <person name="Rand D."/>
            <person name="Rasmussen M.D."/>
            <person name="Reed L.K."/>
            <person name="Reenan R."/>
            <person name="Reily A."/>
            <person name="Remington K.A."/>
            <person name="Rieger T.T."/>
            <person name="Ritchie M.G."/>
            <person name="Robin C."/>
            <person name="Rogers Y.H."/>
            <person name="Rohde C."/>
            <person name="Rozas J."/>
            <person name="Rubenfield M.J."/>
            <person name="Ruiz A."/>
            <person name="Russo S."/>
            <person name="Salzberg S.L."/>
            <person name="Sanchez-Gracia A."/>
            <person name="Saranga D.J."/>
            <person name="Sato H."/>
            <person name="Schaeffer S.W."/>
            <person name="Schatz M.C."/>
            <person name="Schlenke T."/>
            <person name="Schwartz R."/>
            <person name="Segarra C."/>
            <person name="Singh R.S."/>
            <person name="Sirot L."/>
            <person name="Sirota M."/>
            <person name="Sisneros N.B."/>
            <person name="Smith C.D."/>
            <person name="Smith T.F."/>
            <person name="Spieth J."/>
            <person name="Stage D.E."/>
            <person name="Stark A."/>
            <person name="Stephan W."/>
            <person name="Strausberg R.L."/>
            <person name="Strempel S."/>
            <person name="Sturgill D."/>
            <person name="Sutton G."/>
            <person name="Sutton G.G."/>
            <person name="Tao W."/>
            <person name="Teichmann S."/>
            <person name="Tobari Y.N."/>
            <person name="Tomimura Y."/>
            <person name="Tsolas J.M."/>
            <person name="Valente V.L."/>
            <person name="Venter E."/>
            <person name="Venter J.C."/>
            <person name="Vicario S."/>
            <person name="Vieira F.G."/>
            <person name="Vilella A.J."/>
            <person name="Villasante A."/>
            <person name="Walenz B."/>
            <person name="Wang J."/>
            <person name="Wasserman M."/>
            <person name="Watts T."/>
            <person name="Wilson D."/>
            <person name="Wilson R.K."/>
            <person name="Wing R.A."/>
            <person name="Wolfner M.F."/>
            <person name="Wong A."/>
            <person name="Wong G.K."/>
            <person name="Wu C.I."/>
            <person name="Wu G."/>
            <person name="Yamamoto D."/>
            <person name="Yang H.P."/>
            <person name="Yang S.P."/>
            <person name="Yorke J.A."/>
            <person name="Yoshida K."/>
            <person name="Zdobnov E."/>
            <person name="Zhang P."/>
            <person name="Zhang Y."/>
            <person name="Zimin A.V."/>
            <person name="Baldwin J."/>
            <person name="Abdouelleil A."/>
            <person name="Abdulkadir J."/>
            <person name="Abebe A."/>
            <person name="Abera B."/>
            <person name="Abreu J."/>
            <person name="Acer S.C."/>
            <person name="Aftuck L."/>
            <person name="Alexander A."/>
            <person name="An P."/>
            <person name="Anderson E."/>
            <person name="Anderson S."/>
            <person name="Arachi H."/>
            <person name="Azer M."/>
            <person name="Bachantsang P."/>
            <person name="Barry A."/>
            <person name="Bayul T."/>
            <person name="Berlin A."/>
            <person name="Bessette D."/>
            <person name="Bloom T."/>
            <person name="Blye J."/>
            <person name="Boguslavskiy L."/>
            <person name="Bonnet C."/>
            <person name="Boukhgalter B."/>
            <person name="Bourzgui I."/>
            <person name="Brown A."/>
            <person name="Cahill P."/>
            <person name="Channer S."/>
            <person name="Cheshatsang Y."/>
            <person name="Chuda L."/>
            <person name="Citroen M."/>
            <person name="Collymore A."/>
            <person name="Cooke P."/>
            <person name="Costello M."/>
            <person name="D'Aco K."/>
            <person name="Daza R."/>
            <person name="De Haan G."/>
            <person name="DeGray S."/>
            <person name="DeMaso C."/>
            <person name="Dhargay N."/>
            <person name="Dooley K."/>
            <person name="Dooley E."/>
            <person name="Doricent M."/>
            <person name="Dorje P."/>
            <person name="Dorjee K."/>
            <person name="Dupes A."/>
            <person name="Elong R."/>
            <person name="Falk J."/>
            <person name="Farina A."/>
            <person name="Faro S."/>
            <person name="Ferguson D."/>
            <person name="Fisher S."/>
            <person name="Foley C.D."/>
            <person name="Franke A."/>
            <person name="Friedrich D."/>
            <person name="Gadbois L."/>
            <person name="Gearin G."/>
            <person name="Gearin C.R."/>
            <person name="Giannoukos G."/>
            <person name="Goode T."/>
            <person name="Graham J."/>
            <person name="Grandbois E."/>
            <person name="Grewal S."/>
            <person name="Gyaltsen K."/>
            <person name="Hafez N."/>
            <person name="Hagos B."/>
            <person name="Hall J."/>
            <person name="Henson C."/>
            <person name="Hollinger A."/>
            <person name="Honan T."/>
            <person name="Huard M.D."/>
            <person name="Hughes L."/>
            <person name="Hurhula B."/>
            <person name="Husby M.E."/>
            <person name="Kamat A."/>
            <person name="Kanga B."/>
            <person name="Kashin S."/>
            <person name="Khazanovich D."/>
            <person name="Kisner P."/>
            <person name="Lance K."/>
            <person name="Lara M."/>
            <person name="Lee W."/>
            <person name="Lennon N."/>
            <person name="Letendre F."/>
            <person name="LeVine R."/>
            <person name="Lipovsky A."/>
            <person name="Liu X."/>
            <person name="Liu J."/>
            <person name="Liu S."/>
            <person name="Lokyitsang T."/>
            <person name="Lokyitsang Y."/>
            <person name="Lubonja R."/>
            <person name="Lui A."/>
            <person name="MacDonald P."/>
            <person name="Magnisalis V."/>
            <person name="Maru K."/>
            <person name="Matthews C."/>
            <person name="McCusker W."/>
            <person name="McDonough S."/>
            <person name="Mehta T."/>
            <person name="Meldrim J."/>
            <person name="Meneus L."/>
            <person name="Mihai O."/>
            <person name="Mihalev A."/>
            <person name="Mihova T."/>
            <person name="Mittelman R."/>
            <person name="Mlenga V."/>
            <person name="Montmayeur A."/>
            <person name="Mulrain L."/>
            <person name="Navidi A."/>
            <person name="Naylor J."/>
            <person name="Negash T."/>
            <person name="Nguyen T."/>
            <person name="Nguyen N."/>
            <person name="Nicol R."/>
            <person name="Norbu C."/>
            <person name="Norbu N."/>
            <person name="Novod N."/>
            <person name="O'Neill B."/>
            <person name="Osman S."/>
            <person name="Markiewicz E."/>
            <person name="Oyono O.L."/>
            <person name="Patti C."/>
            <person name="Phunkhang P."/>
            <person name="Pierre F."/>
            <person name="Priest M."/>
            <person name="Raghuraman S."/>
            <person name="Rege F."/>
            <person name="Reyes R."/>
            <person name="Rise C."/>
            <person name="Rogov P."/>
            <person name="Ross K."/>
            <person name="Ryan E."/>
            <person name="Settipalli S."/>
            <person name="Shea T."/>
            <person name="Sherpa N."/>
            <person name="Shi L."/>
            <person name="Shih D."/>
            <person name="Sparrow T."/>
            <person name="Spaulding J."/>
            <person name="Stalker J."/>
            <person name="Stange-Thomann N."/>
            <person name="Stavropoulos S."/>
            <person name="Stone C."/>
            <person name="Strader C."/>
            <person name="Tesfaye S."/>
            <person name="Thomson T."/>
            <person name="Thoulutsang Y."/>
            <person name="Thoulutsang D."/>
            <person name="Topham K."/>
            <person name="Topping I."/>
            <person name="Tsamla T."/>
            <person name="Vassiliev H."/>
            <person name="Vo A."/>
            <person name="Wangchuk T."/>
            <person name="Wangdi T."/>
            <person name="Weiand M."/>
            <person name="Wilkinson J."/>
            <person name="Wilson A."/>
            <person name="Yadav S."/>
            <person name="Young G."/>
            <person name="Yu Q."/>
            <person name="Zembek L."/>
            <person name="Zhong D."/>
            <person name="Zimmer A."/>
            <person name="Zwirko Z."/>
            <person name="Jaffe D.B."/>
            <person name="Alvarez P."/>
            <person name="Brockman W."/>
            <person name="Butler J."/>
            <person name="Chin C."/>
            <person name="Gnerre S."/>
            <person name="Grabherr M."/>
            <person name="Kleber M."/>
            <person name="Mauceli E."/>
            <person name="MacCallum I."/>
        </authorList>
    </citation>
    <scope>NUCLEOTIDE SEQUENCE [LARGE SCALE GENOMIC DNA]</scope>
    <source>
        <strain evidence="13">Tucson 14024-0371.13</strain>
    </source>
</reference>
<keyword evidence="9" id="KW-0539">Nucleus</keyword>
<dbReference type="InterPro" id="IPR019168">
    <property type="entry name" value="NEP1-R1"/>
</dbReference>
<evidence type="ECO:0000256" key="9">
    <source>
        <dbReference type="ARBA" id="ARBA00023242"/>
    </source>
</evidence>
<dbReference type="AlphaFoldDB" id="B3MYJ7"/>
<dbReference type="STRING" id="7217.B3MYJ7"/>
<evidence type="ECO:0000256" key="11">
    <source>
        <dbReference type="SAM" id="Phobius"/>
    </source>
</evidence>
<gene>
    <name evidence="12" type="primary">Dana\GF22019</name>
    <name evidence="12" type="synonym">dana_GLEANR_6012</name>
    <name evidence="12" type="ORF">GF22019</name>
</gene>
<evidence type="ECO:0000256" key="3">
    <source>
        <dbReference type="ARBA" id="ARBA00010998"/>
    </source>
</evidence>
<evidence type="ECO:0000256" key="2">
    <source>
        <dbReference type="ARBA" id="ARBA00004496"/>
    </source>
</evidence>
<dbReference type="PhylomeDB" id="B3MYJ7"/>
<evidence type="ECO:0000256" key="1">
    <source>
        <dbReference type="ARBA" id="ARBA00004232"/>
    </source>
</evidence>
<keyword evidence="13" id="KW-1185">Reference proteome</keyword>
<dbReference type="Proteomes" id="UP000007801">
    <property type="component" value="Unassembled WGS sequence"/>
</dbReference>
<dbReference type="eggNOG" id="KOG4606">
    <property type="taxonomic scope" value="Eukaryota"/>
</dbReference>
<evidence type="ECO:0000256" key="10">
    <source>
        <dbReference type="ARBA" id="ARBA00030458"/>
    </source>
</evidence>
<dbReference type="GO" id="GO:0006629">
    <property type="term" value="P:lipid metabolic process"/>
    <property type="evidence" value="ECO:0007669"/>
    <property type="project" value="UniProtKB-KW"/>
</dbReference>
<sequence>MPGSVDPTAEDLRAFERRLGEMVASEKPSKCRGGLLMGAIVTCTAVGSCHWLEEARESKSLIFRALASQGVFVISMASLVLLLIFGFKRVSQKDMPILRNMRSILNIFRIQCDDDGHLILIPSSD</sequence>
<evidence type="ECO:0000256" key="8">
    <source>
        <dbReference type="ARBA" id="ARBA00023136"/>
    </source>
</evidence>
<dbReference type="Pfam" id="PF09771">
    <property type="entry name" value="Tmemb_18A"/>
    <property type="match status" value="1"/>
</dbReference>
<comment type="similarity">
    <text evidence="3">Belongs to the CNEP1R1 family.</text>
</comment>
<keyword evidence="7" id="KW-0443">Lipid metabolism</keyword>
<dbReference type="GO" id="GO:0031965">
    <property type="term" value="C:nuclear membrane"/>
    <property type="evidence" value="ECO:0007669"/>
    <property type="project" value="UniProtKB-SubCell"/>
</dbReference>
<protein>
    <recommendedName>
        <fullName evidence="10">Transmembrane protein 188</fullName>
    </recommendedName>
</protein>
<name>B3MYJ7_DROAN</name>
<keyword evidence="6 11" id="KW-1133">Transmembrane helix</keyword>
<dbReference type="CTD" id="255919"/>
<evidence type="ECO:0000256" key="4">
    <source>
        <dbReference type="ARBA" id="ARBA00022490"/>
    </source>
</evidence>
<organism evidence="12 13">
    <name type="scientific">Drosophila ananassae</name>
    <name type="common">Fruit fly</name>
    <dbReference type="NCBI Taxonomy" id="7217"/>
    <lineage>
        <taxon>Eukaryota</taxon>
        <taxon>Metazoa</taxon>
        <taxon>Ecdysozoa</taxon>
        <taxon>Arthropoda</taxon>
        <taxon>Hexapoda</taxon>
        <taxon>Insecta</taxon>
        <taxon>Pterygota</taxon>
        <taxon>Neoptera</taxon>
        <taxon>Endopterygota</taxon>
        <taxon>Diptera</taxon>
        <taxon>Brachycera</taxon>
        <taxon>Muscomorpha</taxon>
        <taxon>Ephydroidea</taxon>
        <taxon>Drosophilidae</taxon>
        <taxon>Drosophila</taxon>
        <taxon>Sophophora</taxon>
    </lineage>
</organism>
<proteinExistence type="inferred from homology"/>
<dbReference type="PANTHER" id="PTHR20996:SF1">
    <property type="entry name" value="NUCLEAR ENVELOPE PHOSPHATASE-REGULATORY SUBUNIT 1"/>
    <property type="match status" value="1"/>
</dbReference>
<dbReference type="HOGENOM" id="CLU_138149_0_0_1"/>
<keyword evidence="4" id="KW-0963">Cytoplasm</keyword>
<feature type="transmembrane region" description="Helical" evidence="11">
    <location>
        <begin position="65"/>
        <end position="87"/>
    </location>
</feature>
<dbReference type="GO" id="GO:0071595">
    <property type="term" value="C:Nem1-Spo7 phosphatase complex"/>
    <property type="evidence" value="ECO:0007669"/>
    <property type="project" value="InterPro"/>
</dbReference>
<dbReference type="OrthoDB" id="5786980at2759"/>
<evidence type="ECO:0000256" key="7">
    <source>
        <dbReference type="ARBA" id="ARBA00023098"/>
    </source>
</evidence>
<keyword evidence="5 11" id="KW-0812">Transmembrane</keyword>
<dbReference type="GeneID" id="6504688"/>
<dbReference type="KEGG" id="dan:6504688"/>
<dbReference type="GO" id="GO:0005737">
    <property type="term" value="C:cytoplasm"/>
    <property type="evidence" value="ECO:0007669"/>
    <property type="project" value="UniProtKB-SubCell"/>
</dbReference>
<accession>B3MYJ7</accession>
<evidence type="ECO:0000256" key="5">
    <source>
        <dbReference type="ARBA" id="ARBA00022692"/>
    </source>
</evidence>
<dbReference type="EMBL" id="CH902632">
    <property type="protein sequence ID" value="EDV32691.1"/>
    <property type="molecule type" value="Genomic_DNA"/>
</dbReference>
<evidence type="ECO:0000313" key="12">
    <source>
        <dbReference type="EMBL" id="EDV32691.1"/>
    </source>
</evidence>
<evidence type="ECO:0000256" key="6">
    <source>
        <dbReference type="ARBA" id="ARBA00022989"/>
    </source>
</evidence>
<evidence type="ECO:0000313" key="13">
    <source>
        <dbReference type="Proteomes" id="UP000007801"/>
    </source>
</evidence>
<keyword evidence="8 11" id="KW-0472">Membrane</keyword>
<dbReference type="OMA" id="ACHWVRD"/>
<comment type="subcellular location">
    <subcellularLocation>
        <location evidence="2">Cytoplasm</location>
    </subcellularLocation>
    <subcellularLocation>
        <location evidence="1">Nucleus membrane</location>
        <topology evidence="1">Multi-pass membrane protein</topology>
    </subcellularLocation>
</comment>
<dbReference type="PANTHER" id="PTHR20996">
    <property type="entry name" value="NUCLEAR ENVELOPE PHOSPHATASE-REGULATORY SUBUNIT 1"/>
    <property type="match status" value="1"/>
</dbReference>
<dbReference type="InParanoid" id="B3MYJ7"/>